<keyword evidence="6 8" id="KW-0472">Membrane</keyword>
<comment type="caution">
    <text evidence="9">The sequence shown here is derived from an EMBL/GenBank/DDBJ whole genome shotgun (WGS) entry which is preliminary data.</text>
</comment>
<dbReference type="PANTHER" id="PTHR37937:SF1">
    <property type="entry name" value="CONJUGATIVE TRANSFER: DNA TRANSPORT"/>
    <property type="match status" value="1"/>
</dbReference>
<dbReference type="OrthoDB" id="9759295at2"/>
<dbReference type="EMBL" id="BJCL01000017">
    <property type="protein sequence ID" value="GCL65499.1"/>
    <property type="molecule type" value="Genomic_DNA"/>
</dbReference>
<protein>
    <submittedName>
        <fullName evidence="9">Protein VirD4</fullName>
    </submittedName>
</protein>
<evidence type="ECO:0000313" key="9">
    <source>
        <dbReference type="EMBL" id="GCL65499.1"/>
    </source>
</evidence>
<reference evidence="10" key="1">
    <citation type="submission" date="2019-03" db="EMBL/GenBank/DDBJ databases">
        <title>Aquabacterium pictum sp.nov., the first bacteriochlorophyll a-containing freshwater bacterium in the genus Aquabacterium of the class Betaproteobacteria.</title>
        <authorList>
            <person name="Hirose S."/>
            <person name="Tank M."/>
            <person name="Hara E."/>
            <person name="Tamaki H."/>
            <person name="Takaichi S."/>
            <person name="Haruta S."/>
            <person name="Hanada S."/>
        </authorList>
    </citation>
    <scope>NUCLEOTIDE SEQUENCE [LARGE SCALE GENOMIC DNA]</scope>
    <source>
        <strain evidence="10">W35</strain>
    </source>
</reference>
<dbReference type="AlphaFoldDB" id="A0A480AUZ2"/>
<name>A0A480AUZ2_9BURK</name>
<dbReference type="InterPro" id="IPR003688">
    <property type="entry name" value="TraG/VirD4"/>
</dbReference>
<gene>
    <name evidence="9" type="ORF">AQPW35_45800</name>
</gene>
<dbReference type="CDD" id="cd01127">
    <property type="entry name" value="TrwB_TraG_TraD_VirD4"/>
    <property type="match status" value="1"/>
</dbReference>
<comment type="similarity">
    <text evidence="2">Belongs to the VirD4/TraG family.</text>
</comment>
<evidence type="ECO:0000256" key="8">
    <source>
        <dbReference type="SAM" id="Phobius"/>
    </source>
</evidence>
<sequence>MSSSPTTTRAVPGAPAGRAGKTAAVSPTAKRVLIALGVATYLGATAAATVYGSAALYMLFHKQRPAGISAGTMSAFWSEYSADPKERKKLQLALMVPPFVLLLLVPMGIAAATQRRRELHGSARFASAIEVRDAGLLGGQGIIVGKYRDKFLTLPGKQSVMLSAPTRSGKGVGVVVPNLLAWQDSAVVVDIKSENWAITAGFRAAHGQAVYAWAPFAEDGRSHRWNPLSAIRLADRHVVGDTLAIAQVLYPTDVKGSGTEGFFNDTARNLFLGLALYLVETPELPRTIGEILRQSSGQGQPIKQHLQGLMQQRMEGCSHPRGPLSDACVDALMRFLSTSDNTLSSILATLNAPLTVFSDPLVDAATSGDDFSVADVRRQRMTVYVCIPPNRLADARVLLNLFFAQLINLNTAELPEHNPALKHQCLVLLDEFTALGRINILNAAVGYLAGYNLRLVTVIQAVSQLESVYGQHDARTFATNHALQVLYAPREQRDANEYSEMLGTFTQQEKSRGRSSSSGAKGGGSSQSTNESSQRRALLLPQEFKELGVDREVLILENCKPILADKIRYYTDPVLMERLMPPPDLPELDLATHRARVEHRVRLAGDDEEFGLDQIAVDFHGLPQLDAGASPEQVQSFVAGFFEALEVASARTIATVEQTPNLQSNLEPARAA</sequence>
<evidence type="ECO:0000256" key="1">
    <source>
        <dbReference type="ARBA" id="ARBA00004651"/>
    </source>
</evidence>
<proteinExistence type="inferred from homology"/>
<feature type="region of interest" description="Disordered" evidence="7">
    <location>
        <begin position="1"/>
        <end position="22"/>
    </location>
</feature>
<keyword evidence="10" id="KW-1185">Reference proteome</keyword>
<dbReference type="Proteomes" id="UP000301751">
    <property type="component" value="Unassembled WGS sequence"/>
</dbReference>
<feature type="transmembrane region" description="Helical" evidence="8">
    <location>
        <begin position="32"/>
        <end position="60"/>
    </location>
</feature>
<evidence type="ECO:0000256" key="2">
    <source>
        <dbReference type="ARBA" id="ARBA00008806"/>
    </source>
</evidence>
<organism evidence="9 10">
    <name type="scientific">Pseudaquabacterium pictum</name>
    <dbReference type="NCBI Taxonomy" id="2315236"/>
    <lineage>
        <taxon>Bacteria</taxon>
        <taxon>Pseudomonadati</taxon>
        <taxon>Pseudomonadota</taxon>
        <taxon>Betaproteobacteria</taxon>
        <taxon>Burkholderiales</taxon>
        <taxon>Sphaerotilaceae</taxon>
        <taxon>Pseudaquabacterium</taxon>
    </lineage>
</organism>
<dbReference type="Pfam" id="PF02534">
    <property type="entry name" value="T4SS-DNA_transf"/>
    <property type="match status" value="1"/>
</dbReference>
<keyword evidence="5 8" id="KW-1133">Transmembrane helix</keyword>
<accession>A0A480AUZ2</accession>
<keyword evidence="3" id="KW-1003">Cell membrane</keyword>
<evidence type="ECO:0000256" key="4">
    <source>
        <dbReference type="ARBA" id="ARBA00022692"/>
    </source>
</evidence>
<feature type="region of interest" description="Disordered" evidence="7">
    <location>
        <begin position="504"/>
        <end position="535"/>
    </location>
</feature>
<dbReference type="GO" id="GO:0005886">
    <property type="term" value="C:plasma membrane"/>
    <property type="evidence" value="ECO:0007669"/>
    <property type="project" value="UniProtKB-SubCell"/>
</dbReference>
<dbReference type="InterPro" id="IPR027417">
    <property type="entry name" value="P-loop_NTPase"/>
</dbReference>
<evidence type="ECO:0000256" key="7">
    <source>
        <dbReference type="SAM" id="MobiDB-lite"/>
    </source>
</evidence>
<feature type="compositionally biased region" description="Low complexity" evidence="7">
    <location>
        <begin position="9"/>
        <end position="20"/>
    </location>
</feature>
<dbReference type="InterPro" id="IPR051539">
    <property type="entry name" value="T4SS-coupling_protein"/>
</dbReference>
<dbReference type="RefSeq" id="WP_137735209.1">
    <property type="nucleotide sequence ID" value="NZ_BJCL01000017.1"/>
</dbReference>
<evidence type="ECO:0000313" key="10">
    <source>
        <dbReference type="Proteomes" id="UP000301751"/>
    </source>
</evidence>
<evidence type="ECO:0000256" key="5">
    <source>
        <dbReference type="ARBA" id="ARBA00022989"/>
    </source>
</evidence>
<feature type="transmembrane region" description="Helical" evidence="8">
    <location>
        <begin position="92"/>
        <end position="112"/>
    </location>
</feature>
<dbReference type="SUPFAM" id="SSF52540">
    <property type="entry name" value="P-loop containing nucleoside triphosphate hydrolases"/>
    <property type="match status" value="1"/>
</dbReference>
<dbReference type="Gene3D" id="3.40.50.300">
    <property type="entry name" value="P-loop containing nucleotide triphosphate hydrolases"/>
    <property type="match status" value="1"/>
</dbReference>
<dbReference type="PANTHER" id="PTHR37937">
    <property type="entry name" value="CONJUGATIVE TRANSFER: DNA TRANSPORT"/>
    <property type="match status" value="1"/>
</dbReference>
<keyword evidence="4 8" id="KW-0812">Transmembrane</keyword>
<comment type="subcellular location">
    <subcellularLocation>
        <location evidence="1">Cell membrane</location>
        <topology evidence="1">Multi-pass membrane protein</topology>
    </subcellularLocation>
</comment>
<evidence type="ECO:0000256" key="6">
    <source>
        <dbReference type="ARBA" id="ARBA00023136"/>
    </source>
</evidence>
<evidence type="ECO:0000256" key="3">
    <source>
        <dbReference type="ARBA" id="ARBA00022475"/>
    </source>
</evidence>